<sequence length="155" mass="17322">MSWIGAIATTGADHTLVSQRAWLERTFPDLHNGPSAWRVWPSATSETVRWAKALMYTHNGAVKLHKAVLSAIWANNRSHWNITCMRIAEAIAEPGDETLLGTVNSNIQSGRRGHARAALRLDTLIAGHGEALQRRADAWHDERVKQQRDEEEEVA</sequence>
<evidence type="ECO:0000313" key="1">
    <source>
        <dbReference type="EMBL" id="KAL3673486.1"/>
    </source>
</evidence>
<accession>A0ABD3G4H0</accession>
<evidence type="ECO:0000313" key="2">
    <source>
        <dbReference type="Proteomes" id="UP001632037"/>
    </source>
</evidence>
<name>A0ABD3G4H0_9STRA</name>
<keyword evidence="2" id="KW-1185">Reference proteome</keyword>
<dbReference type="Proteomes" id="UP001632037">
    <property type="component" value="Unassembled WGS sequence"/>
</dbReference>
<dbReference type="EMBL" id="JBIMZQ010000002">
    <property type="protein sequence ID" value="KAL3673486.1"/>
    <property type="molecule type" value="Genomic_DNA"/>
</dbReference>
<gene>
    <name evidence="1" type="ORF">V7S43_001196</name>
</gene>
<organism evidence="1 2">
    <name type="scientific">Phytophthora oleae</name>
    <dbReference type="NCBI Taxonomy" id="2107226"/>
    <lineage>
        <taxon>Eukaryota</taxon>
        <taxon>Sar</taxon>
        <taxon>Stramenopiles</taxon>
        <taxon>Oomycota</taxon>
        <taxon>Peronosporomycetes</taxon>
        <taxon>Peronosporales</taxon>
        <taxon>Peronosporaceae</taxon>
        <taxon>Phytophthora</taxon>
    </lineage>
</organism>
<dbReference type="AlphaFoldDB" id="A0ABD3G4H0"/>
<reference evidence="1 2" key="1">
    <citation type="submission" date="2024-09" db="EMBL/GenBank/DDBJ databases">
        <title>Genome sequencing and assembly of Phytophthora oleae, isolate VK10A, causative agent of rot of olive drupes.</title>
        <authorList>
            <person name="Conti Taguali S."/>
            <person name="Riolo M."/>
            <person name="La Spada F."/>
            <person name="Cacciola S.O."/>
            <person name="Dionisio G."/>
        </authorList>
    </citation>
    <scope>NUCLEOTIDE SEQUENCE [LARGE SCALE GENOMIC DNA]</scope>
    <source>
        <strain evidence="1 2">VK10A</strain>
    </source>
</reference>
<comment type="caution">
    <text evidence="1">The sequence shown here is derived from an EMBL/GenBank/DDBJ whole genome shotgun (WGS) entry which is preliminary data.</text>
</comment>
<protein>
    <submittedName>
        <fullName evidence="1">Uncharacterized protein</fullName>
    </submittedName>
</protein>
<proteinExistence type="predicted"/>